<dbReference type="InterPro" id="IPR000525">
    <property type="entry name" value="Initiator_Rep_WH1"/>
</dbReference>
<dbReference type="Pfam" id="PF01051">
    <property type="entry name" value="Rep3_N"/>
    <property type="match status" value="1"/>
</dbReference>
<evidence type="ECO:0000256" key="1">
    <source>
        <dbReference type="ARBA" id="ARBA00038283"/>
    </source>
</evidence>
<proteinExistence type="inferred from homology"/>
<name>A0A172WPW9_STUST</name>
<protein>
    <recommendedName>
        <fullName evidence="2">Initiator Rep protein WH1 domain-containing protein</fullName>
    </recommendedName>
</protein>
<gene>
    <name evidence="3" type="ORF">PS273GM_09735</name>
</gene>
<feature type="domain" description="Initiator Rep protein WH1" evidence="2">
    <location>
        <begin position="72"/>
        <end position="191"/>
    </location>
</feature>
<dbReference type="GO" id="GO:0006270">
    <property type="term" value="P:DNA replication initiation"/>
    <property type="evidence" value="ECO:0007669"/>
    <property type="project" value="InterPro"/>
</dbReference>
<evidence type="ECO:0000313" key="3">
    <source>
        <dbReference type="EMBL" id="ANF25407.1"/>
    </source>
</evidence>
<comment type="similarity">
    <text evidence="1">Belongs to the initiator RepB protein family.</text>
</comment>
<reference evidence="3 4" key="1">
    <citation type="submission" date="2016-05" db="EMBL/GenBank/DDBJ databases">
        <title>Genome sequence of Pseudomonas stutzeri 273 and identification of the exopolysaccharide biosynthesis locus.</title>
        <authorList>
            <person name="Wu S."/>
            <person name="Sun C."/>
        </authorList>
    </citation>
    <scope>NUCLEOTIDE SEQUENCE [LARGE SCALE GENOMIC DNA]</scope>
    <source>
        <strain evidence="3 4">273</strain>
    </source>
</reference>
<organism evidence="3 4">
    <name type="scientific">Stutzerimonas stutzeri</name>
    <name type="common">Pseudomonas stutzeri</name>
    <dbReference type="NCBI Taxonomy" id="316"/>
    <lineage>
        <taxon>Bacteria</taxon>
        <taxon>Pseudomonadati</taxon>
        <taxon>Pseudomonadota</taxon>
        <taxon>Gammaproteobacteria</taxon>
        <taxon>Pseudomonadales</taxon>
        <taxon>Pseudomonadaceae</taxon>
        <taxon>Stutzerimonas</taxon>
    </lineage>
</organism>
<sequence>MGKAFVRIRYTDKKLFVQDHFISVTKALLSLPVFNIKQRKNAFLQLRIGRIAQYEEIKIDTYQLSLDIDFNLFLFLTIKANTIQSERFSFSLDELFDFMNVSKTNRFGYVDKIDESLRKLKVLTVSFKKGPETFICGLLNDAVVNRETKTVDIQVSDKYKNFFIADSNAIYNVLRDKYNELSTEYEKALYLFYTTNNANTLNTYSVELLKVRLQCEDVEDKKFLFNVRKANKALEDKGLIVEFFENKACRKTVSISVNVNKHKPFKNQEYKRSEVSDIEMNGEVKGITEEVKEKKTKLNWGFKRPEAEAIEEEDDDLPF</sequence>
<dbReference type="GO" id="GO:0003887">
    <property type="term" value="F:DNA-directed DNA polymerase activity"/>
    <property type="evidence" value="ECO:0007669"/>
    <property type="project" value="InterPro"/>
</dbReference>
<dbReference type="RefSeq" id="WP_064481320.1">
    <property type="nucleotide sequence ID" value="NZ_CP015641.1"/>
</dbReference>
<dbReference type="Proteomes" id="UP000077787">
    <property type="component" value="Chromosome"/>
</dbReference>
<dbReference type="OrthoDB" id="6937035at2"/>
<dbReference type="AlphaFoldDB" id="A0A172WPW9"/>
<dbReference type="EMBL" id="CP015641">
    <property type="protein sequence ID" value="ANF25407.1"/>
    <property type="molecule type" value="Genomic_DNA"/>
</dbReference>
<evidence type="ECO:0000259" key="2">
    <source>
        <dbReference type="Pfam" id="PF01051"/>
    </source>
</evidence>
<accession>A0A172WPW9</accession>
<evidence type="ECO:0000313" key="4">
    <source>
        <dbReference type="Proteomes" id="UP000077787"/>
    </source>
</evidence>